<feature type="chain" id="PRO_5038927056" evidence="4">
    <location>
        <begin position="21"/>
        <end position="429"/>
    </location>
</feature>
<name>A0A2G3E3X3_9FIRM</name>
<comment type="similarity">
    <text evidence="1">Belongs to the bacterial solute-binding protein 1 family.</text>
</comment>
<dbReference type="PANTHER" id="PTHR30061:SF50">
    <property type="entry name" value="MALTOSE_MALTODEXTRIN-BINDING PERIPLASMIC PROTEIN"/>
    <property type="match status" value="1"/>
</dbReference>
<evidence type="ECO:0000256" key="1">
    <source>
        <dbReference type="ARBA" id="ARBA00008520"/>
    </source>
</evidence>
<keyword evidence="3 4" id="KW-0732">Signal</keyword>
<dbReference type="PROSITE" id="PS51257">
    <property type="entry name" value="PROKAR_LIPOPROTEIN"/>
    <property type="match status" value="1"/>
</dbReference>
<dbReference type="Proteomes" id="UP000224563">
    <property type="component" value="Unassembled WGS sequence"/>
</dbReference>
<dbReference type="GO" id="GO:0042956">
    <property type="term" value="P:maltodextrin transmembrane transport"/>
    <property type="evidence" value="ECO:0007669"/>
    <property type="project" value="TreeGrafter"/>
</dbReference>
<dbReference type="EMBL" id="PDYG01000018">
    <property type="protein sequence ID" value="PHU37997.1"/>
    <property type="molecule type" value="Genomic_DNA"/>
</dbReference>
<dbReference type="GO" id="GO:1901982">
    <property type="term" value="F:maltose binding"/>
    <property type="evidence" value="ECO:0007669"/>
    <property type="project" value="TreeGrafter"/>
</dbReference>
<proteinExistence type="inferred from homology"/>
<dbReference type="RefSeq" id="WP_099385822.1">
    <property type="nucleotide sequence ID" value="NZ_JANSWH010000070.1"/>
</dbReference>
<dbReference type="GO" id="GO:0015768">
    <property type="term" value="P:maltose transport"/>
    <property type="evidence" value="ECO:0007669"/>
    <property type="project" value="TreeGrafter"/>
</dbReference>
<evidence type="ECO:0000313" key="5">
    <source>
        <dbReference type="EMBL" id="PHU37997.1"/>
    </source>
</evidence>
<comment type="caution">
    <text evidence="5">The sequence shown here is derived from an EMBL/GenBank/DDBJ whole genome shotgun (WGS) entry which is preliminary data.</text>
</comment>
<dbReference type="AlphaFoldDB" id="A0A2G3E3X3"/>
<feature type="signal peptide" evidence="4">
    <location>
        <begin position="1"/>
        <end position="20"/>
    </location>
</feature>
<keyword evidence="2" id="KW-0813">Transport</keyword>
<dbReference type="InterPro" id="IPR006059">
    <property type="entry name" value="SBP"/>
</dbReference>
<evidence type="ECO:0000256" key="4">
    <source>
        <dbReference type="SAM" id="SignalP"/>
    </source>
</evidence>
<protein>
    <submittedName>
        <fullName evidence="5">Sugar ABC transporter substrate-binding protein</fullName>
    </submittedName>
</protein>
<evidence type="ECO:0000256" key="3">
    <source>
        <dbReference type="ARBA" id="ARBA00022729"/>
    </source>
</evidence>
<keyword evidence="6" id="KW-1185">Reference proteome</keyword>
<reference evidence="5 6" key="2">
    <citation type="submission" date="2017-10" db="EMBL/GenBank/DDBJ databases">
        <authorList>
            <person name="Banno H."/>
            <person name="Chua N.-H."/>
        </authorList>
    </citation>
    <scope>NUCLEOTIDE SEQUENCE [LARGE SCALE GENOMIC DNA]</scope>
    <source>
        <strain evidence="5 6">JK623</strain>
    </source>
</reference>
<dbReference type="SUPFAM" id="SSF53850">
    <property type="entry name" value="Periplasmic binding protein-like II"/>
    <property type="match status" value="1"/>
</dbReference>
<evidence type="ECO:0000313" key="6">
    <source>
        <dbReference type="Proteomes" id="UP000224563"/>
    </source>
</evidence>
<evidence type="ECO:0000256" key="2">
    <source>
        <dbReference type="ARBA" id="ARBA00022448"/>
    </source>
</evidence>
<dbReference type="Gene3D" id="3.40.190.10">
    <property type="entry name" value="Periplasmic binding protein-like II"/>
    <property type="match status" value="2"/>
</dbReference>
<gene>
    <name evidence="5" type="ORF">CSX02_04780</name>
</gene>
<reference evidence="5 6" key="1">
    <citation type="submission" date="2017-10" db="EMBL/GenBank/DDBJ databases">
        <title>Resolving the taxonomy of Roseburia spp., Eubacterium rectale and Agathobacter spp. through phylogenomic analysis.</title>
        <authorList>
            <person name="Sheridan P.O."/>
            <person name="Walker A.W."/>
            <person name="Duncan S.H."/>
            <person name="Scott K.P."/>
            <person name="Toole P.W.O."/>
            <person name="Luis P."/>
            <person name="Flint H.J."/>
        </authorList>
    </citation>
    <scope>NUCLEOTIDE SEQUENCE [LARGE SCALE GENOMIC DNA]</scope>
    <source>
        <strain evidence="5 6">JK623</strain>
    </source>
</reference>
<accession>A0A2G3E3X3</accession>
<dbReference type="PANTHER" id="PTHR30061">
    <property type="entry name" value="MALTOSE-BINDING PERIPLASMIC PROTEIN"/>
    <property type="match status" value="1"/>
</dbReference>
<dbReference type="GO" id="GO:0055052">
    <property type="term" value="C:ATP-binding cassette (ABC) transporter complex, substrate-binding subunit-containing"/>
    <property type="evidence" value="ECO:0007669"/>
    <property type="project" value="TreeGrafter"/>
</dbReference>
<sequence>MKKKLVSLLLCSALVATTFAGCGKSDKNDTQGATDTKDTAKTDDAIANLIASTDKPVDLTLWCSETKEYQTVMAELVEDFKKQYPDVTFNITIGAESEANCRDDVLKDPEAAADVFVFPDDQLYDLVNANALQSLDTSYTYDPHEANAEQTVAAATMNGKLYAYPLTASNGYFLFYNKKYLSEEDVKSWDSILKVAEENKKTVGMEVSGAWYLYGFFAGAGLEMKSEDGIKNTCNWNATDTEITGAQVATAIAQICKSPAMKNCVNEDAQSFAKDGEMIADVNGTWATNAFKEAYGDDYAAAKLPTFTVDGKQIQMGSFAGYKFMGVNSYSKNAGWAMLLAEFLTSETSQTKIALATGEGPSNLVAASSDSIASAPALHALSEQAEFADLQRVGDNYWNSAATLGQTLADGSYDDIQKALDLAVEGITQ</sequence>
<organism evidence="5 6">
    <name type="scientific">Agathobacter ruminis</name>
    <dbReference type="NCBI Taxonomy" id="1712665"/>
    <lineage>
        <taxon>Bacteria</taxon>
        <taxon>Bacillati</taxon>
        <taxon>Bacillota</taxon>
        <taxon>Clostridia</taxon>
        <taxon>Lachnospirales</taxon>
        <taxon>Lachnospiraceae</taxon>
        <taxon>Agathobacter</taxon>
    </lineage>
</organism>
<dbReference type="Pfam" id="PF13416">
    <property type="entry name" value="SBP_bac_8"/>
    <property type="match status" value="1"/>
</dbReference>